<keyword evidence="3" id="KW-0997">Cell inner membrane</keyword>
<feature type="transmembrane region" description="Helical" evidence="7">
    <location>
        <begin position="226"/>
        <end position="246"/>
    </location>
</feature>
<gene>
    <name evidence="10" type="ORF">D5F11_003745</name>
    <name evidence="9" type="ORF">J6TS1_39090</name>
</gene>
<evidence type="ECO:0000313" key="12">
    <source>
        <dbReference type="Proteomes" id="UP000680670"/>
    </source>
</evidence>
<feature type="transmembrane region" description="Helical" evidence="7">
    <location>
        <begin position="289"/>
        <end position="314"/>
    </location>
</feature>
<dbReference type="Pfam" id="PF06808">
    <property type="entry name" value="DctM"/>
    <property type="match status" value="1"/>
</dbReference>
<dbReference type="Proteomes" id="UP000680670">
    <property type="component" value="Unassembled WGS sequence"/>
</dbReference>
<dbReference type="InterPro" id="IPR010656">
    <property type="entry name" value="DctM"/>
</dbReference>
<protein>
    <submittedName>
        <fullName evidence="10">TRAP transporter large permease</fullName>
    </submittedName>
</protein>
<evidence type="ECO:0000256" key="5">
    <source>
        <dbReference type="ARBA" id="ARBA00022989"/>
    </source>
</evidence>
<feature type="transmembrane region" description="Helical" evidence="7">
    <location>
        <begin position="59"/>
        <end position="80"/>
    </location>
</feature>
<feature type="transmembrane region" description="Helical" evidence="7">
    <location>
        <begin position="320"/>
        <end position="340"/>
    </location>
</feature>
<feature type="transmembrane region" description="Helical" evidence="7">
    <location>
        <begin position="252"/>
        <end position="269"/>
    </location>
</feature>
<proteinExistence type="predicted"/>
<dbReference type="OrthoDB" id="9785600at2"/>
<feature type="transmembrane region" description="Helical" evidence="7">
    <location>
        <begin position="411"/>
        <end position="432"/>
    </location>
</feature>
<evidence type="ECO:0000256" key="2">
    <source>
        <dbReference type="ARBA" id="ARBA00022475"/>
    </source>
</evidence>
<feature type="transmembrane region" description="Helical" evidence="7">
    <location>
        <begin position="6"/>
        <end position="39"/>
    </location>
</feature>
<evidence type="ECO:0000256" key="4">
    <source>
        <dbReference type="ARBA" id="ARBA00022692"/>
    </source>
</evidence>
<dbReference type="GO" id="GO:0005886">
    <property type="term" value="C:plasma membrane"/>
    <property type="evidence" value="ECO:0007669"/>
    <property type="project" value="UniProtKB-SubCell"/>
</dbReference>
<evidence type="ECO:0000256" key="6">
    <source>
        <dbReference type="ARBA" id="ARBA00023136"/>
    </source>
</evidence>
<keyword evidence="12" id="KW-1185">Reference proteome</keyword>
<dbReference type="InterPro" id="IPR004681">
    <property type="entry name" value="TRAP_DctM"/>
</dbReference>
<reference evidence="9 12" key="2">
    <citation type="submission" date="2021-03" db="EMBL/GenBank/DDBJ databases">
        <title>Antimicrobial resistance genes in bacteria isolated from Japanese honey, and their potential for conferring macrolide and lincosamide resistance in the American foulbrood pathogen Paenibacillus larvae.</title>
        <authorList>
            <person name="Okamoto M."/>
            <person name="Kumagai M."/>
            <person name="Kanamori H."/>
            <person name="Takamatsu D."/>
        </authorList>
    </citation>
    <scope>NUCLEOTIDE SEQUENCE [LARGE SCALE GENOMIC DNA]</scope>
    <source>
        <strain evidence="9 12">J6TS1</strain>
    </source>
</reference>
<feature type="transmembrane region" description="Helical" evidence="7">
    <location>
        <begin position="150"/>
        <end position="170"/>
    </location>
</feature>
<dbReference type="RefSeq" id="WP_120114640.1">
    <property type="nucleotide sequence ID" value="NZ_BORI01000030.1"/>
</dbReference>
<dbReference type="PANTHER" id="PTHR33362">
    <property type="entry name" value="SIALIC ACID TRAP TRANSPORTER PERMEASE PROTEIN SIAT-RELATED"/>
    <property type="match status" value="1"/>
</dbReference>
<evidence type="ECO:0000256" key="1">
    <source>
        <dbReference type="ARBA" id="ARBA00004429"/>
    </source>
</evidence>
<accession>A0A429XCV4</accession>
<evidence type="ECO:0000256" key="3">
    <source>
        <dbReference type="ARBA" id="ARBA00022519"/>
    </source>
</evidence>
<feature type="domain" description="TRAP C4-dicarboxylate transport system permease DctM subunit" evidence="8">
    <location>
        <begin position="11"/>
        <end position="428"/>
    </location>
</feature>
<evidence type="ECO:0000313" key="11">
    <source>
        <dbReference type="Proteomes" id="UP000287296"/>
    </source>
</evidence>
<dbReference type="NCBIfam" id="TIGR00786">
    <property type="entry name" value="dctM"/>
    <property type="match status" value="1"/>
</dbReference>
<dbReference type="PANTHER" id="PTHR33362:SF5">
    <property type="entry name" value="C4-DICARBOXYLATE TRAP TRANSPORTER LARGE PERMEASE PROTEIN DCTM"/>
    <property type="match status" value="1"/>
</dbReference>
<reference evidence="10 11" key="1">
    <citation type="submission" date="2018-12" db="EMBL/GenBank/DDBJ databases">
        <authorList>
            <person name="Sun L."/>
            <person name="Chen Z."/>
        </authorList>
    </citation>
    <scope>NUCLEOTIDE SEQUENCE [LARGE SCALE GENOMIC DNA]</scope>
    <source>
        <strain evidence="10 11">LMG 29736</strain>
    </source>
</reference>
<organism evidence="10 11">
    <name type="scientific">Siminovitchia terrae</name>
    <name type="common">Bacillus terrae</name>
    <dbReference type="NCBI Taxonomy" id="1914933"/>
    <lineage>
        <taxon>Bacteria</taxon>
        <taxon>Bacillati</taxon>
        <taxon>Bacillota</taxon>
        <taxon>Bacilli</taxon>
        <taxon>Bacillales</taxon>
        <taxon>Bacillaceae</taxon>
        <taxon>Siminovitchia</taxon>
    </lineage>
</organism>
<name>A0A429XCV4_SIMTE</name>
<dbReference type="EMBL" id="QYTW02000002">
    <property type="protein sequence ID" value="RST61172.1"/>
    <property type="molecule type" value="Genomic_DNA"/>
</dbReference>
<comment type="caution">
    <text evidence="10">The sequence shown here is derived from an EMBL/GenBank/DDBJ whole genome shotgun (WGS) entry which is preliminary data.</text>
</comment>
<keyword evidence="2" id="KW-1003">Cell membrane</keyword>
<evidence type="ECO:0000256" key="7">
    <source>
        <dbReference type="SAM" id="Phobius"/>
    </source>
</evidence>
<dbReference type="AlphaFoldDB" id="A0A429XCV4"/>
<sequence>MEWYIVLTLIFIGLAFLFGIGVPVAFAFLAVNMVAVFFLWNGTNGVELLTMDMFQSVSLFSLLPIPMFILMGEIMFRTGIGAYVFEALGKWLGALPGRLSLLAVGSGTLFSALSGSSVASTALLGSLLVPEMEKKGYSHKMSIGPILGSAGLATMIPPTALGVILASLAGIPVGHFLVAIVIPGLLLALIFVVYVTIRCALQPELAPSYHVEKVSWAERLKDTIKYIMPIGLIVATIVALIMLGIATPTESAVLGAVAVVLLAAFYKRLTYKLLLESLYGTLKTTAMILMIMAGASIFSQVLSFTGITEALILFFSELSISPILVLIILQILLIFLGCFLEPVSIMMMTLPLLMPIIGAVGFDKIWFSVILLLNMQLATITPPFGMDLFAMKGVLADKASMGQIYRAVTPFILLNVVCMVLLIVFPQLVLWLPSLM</sequence>
<feature type="transmembrane region" description="Helical" evidence="7">
    <location>
        <begin position="100"/>
        <end position="129"/>
    </location>
</feature>
<keyword evidence="5 7" id="KW-1133">Transmembrane helix</keyword>
<feature type="transmembrane region" description="Helical" evidence="7">
    <location>
        <begin position="176"/>
        <end position="197"/>
    </location>
</feature>
<evidence type="ECO:0000313" key="10">
    <source>
        <dbReference type="EMBL" id="RST61172.1"/>
    </source>
</evidence>
<evidence type="ECO:0000259" key="8">
    <source>
        <dbReference type="Pfam" id="PF06808"/>
    </source>
</evidence>
<dbReference type="Proteomes" id="UP000287296">
    <property type="component" value="Unassembled WGS sequence"/>
</dbReference>
<keyword evidence="6 7" id="KW-0472">Membrane</keyword>
<dbReference type="PIRSF" id="PIRSF006066">
    <property type="entry name" value="HI0050"/>
    <property type="match status" value="1"/>
</dbReference>
<evidence type="ECO:0000313" key="9">
    <source>
        <dbReference type="EMBL" id="GIN98039.1"/>
    </source>
</evidence>
<dbReference type="EMBL" id="BORJ01000012">
    <property type="protein sequence ID" value="GIN98039.1"/>
    <property type="molecule type" value="Genomic_DNA"/>
</dbReference>
<comment type="subcellular location">
    <subcellularLocation>
        <location evidence="1">Cell inner membrane</location>
        <topology evidence="1">Multi-pass membrane protein</topology>
    </subcellularLocation>
</comment>
<keyword evidence="4 7" id="KW-0812">Transmembrane</keyword>
<dbReference type="GO" id="GO:0022857">
    <property type="term" value="F:transmembrane transporter activity"/>
    <property type="evidence" value="ECO:0007669"/>
    <property type="project" value="TreeGrafter"/>
</dbReference>